<dbReference type="Proteomes" id="UP001419268">
    <property type="component" value="Unassembled WGS sequence"/>
</dbReference>
<reference evidence="1 2" key="1">
    <citation type="submission" date="2024-01" db="EMBL/GenBank/DDBJ databases">
        <title>Genome assemblies of Stephania.</title>
        <authorList>
            <person name="Yang L."/>
        </authorList>
    </citation>
    <scope>NUCLEOTIDE SEQUENCE [LARGE SCALE GENOMIC DNA]</scope>
    <source>
        <strain evidence="1">JXDWG</strain>
        <tissue evidence="1">Leaf</tissue>
    </source>
</reference>
<keyword evidence="2" id="KW-1185">Reference proteome</keyword>
<dbReference type="PANTHER" id="PTHR33067:SF9">
    <property type="entry name" value="RNA-DIRECTED DNA POLYMERASE"/>
    <property type="match status" value="1"/>
</dbReference>
<dbReference type="EMBL" id="JBBNAG010000002">
    <property type="protein sequence ID" value="KAK9157650.1"/>
    <property type="molecule type" value="Genomic_DNA"/>
</dbReference>
<evidence type="ECO:0000313" key="2">
    <source>
        <dbReference type="Proteomes" id="UP001419268"/>
    </source>
</evidence>
<dbReference type="InterPro" id="IPR021109">
    <property type="entry name" value="Peptidase_aspartic_dom_sf"/>
</dbReference>
<organism evidence="1 2">
    <name type="scientific">Stephania cephalantha</name>
    <dbReference type="NCBI Taxonomy" id="152367"/>
    <lineage>
        <taxon>Eukaryota</taxon>
        <taxon>Viridiplantae</taxon>
        <taxon>Streptophyta</taxon>
        <taxon>Embryophyta</taxon>
        <taxon>Tracheophyta</taxon>
        <taxon>Spermatophyta</taxon>
        <taxon>Magnoliopsida</taxon>
        <taxon>Ranunculales</taxon>
        <taxon>Menispermaceae</taxon>
        <taxon>Menispermoideae</taxon>
        <taxon>Cissampelideae</taxon>
        <taxon>Stephania</taxon>
    </lineage>
</organism>
<protein>
    <submittedName>
        <fullName evidence="1">Uncharacterized protein</fullName>
    </submittedName>
</protein>
<sequence length="132" mass="15436">MFKKLHINILFADVLKQMSNYTKFLKDIMARKVQLEEYETVNMTEECSAILQRKLPQKLKDPISFSIPCTIGVHIFDKVIYDLAKVDKFIFPVDFVILDMKEDEEVPLILGRPFLATARPLIDVQKGEFWLQ</sequence>
<gene>
    <name evidence="1" type="ORF">Scep_004224</name>
</gene>
<proteinExistence type="predicted"/>
<dbReference type="Gene3D" id="2.40.70.10">
    <property type="entry name" value="Acid Proteases"/>
    <property type="match status" value="1"/>
</dbReference>
<dbReference type="PANTHER" id="PTHR33067">
    <property type="entry name" value="RNA-DIRECTED DNA POLYMERASE-RELATED"/>
    <property type="match status" value="1"/>
</dbReference>
<evidence type="ECO:0000313" key="1">
    <source>
        <dbReference type="EMBL" id="KAK9157650.1"/>
    </source>
</evidence>
<comment type="caution">
    <text evidence="1">The sequence shown here is derived from an EMBL/GenBank/DDBJ whole genome shotgun (WGS) entry which is preliminary data.</text>
</comment>
<dbReference type="AlphaFoldDB" id="A0AAP0KUK6"/>
<name>A0AAP0KUK6_9MAGN</name>
<accession>A0AAP0KUK6</accession>